<dbReference type="Gene3D" id="2.30.30.40">
    <property type="entry name" value="SH3 Domains"/>
    <property type="match status" value="1"/>
</dbReference>
<dbReference type="Pfam" id="PF08239">
    <property type="entry name" value="SH3_3"/>
    <property type="match status" value="1"/>
</dbReference>
<sequence length="103" mass="11121">MMKILTATALLLATTLPAAAERVGPAYRSAQGNSYGNVCTSERGSSLSLRTGPGKNYRALTQIRDGNSVVLFNSTYGRDGFKWWQTAANGRQGWVRADYVCGV</sequence>
<comment type="caution">
    <text evidence="3">The sequence shown here is derived from an EMBL/GenBank/DDBJ whole genome shotgun (WGS) entry which is preliminary data.</text>
</comment>
<evidence type="ECO:0000256" key="1">
    <source>
        <dbReference type="SAM" id="SignalP"/>
    </source>
</evidence>
<gene>
    <name evidence="3" type="ORF">C7B77_11940</name>
</gene>
<evidence type="ECO:0000259" key="2">
    <source>
        <dbReference type="Pfam" id="PF08239"/>
    </source>
</evidence>
<feature type="domain" description="SH3b" evidence="2">
    <location>
        <begin position="45"/>
        <end position="100"/>
    </location>
</feature>
<evidence type="ECO:0000313" key="3">
    <source>
        <dbReference type="EMBL" id="PSB56412.1"/>
    </source>
</evidence>
<reference evidence="3 4" key="1">
    <citation type="submission" date="2018-03" db="EMBL/GenBank/DDBJ databases">
        <title>The ancient ancestry and fast evolution of plastids.</title>
        <authorList>
            <person name="Moore K.R."/>
            <person name="Magnabosco C."/>
            <person name="Momper L."/>
            <person name="Gold D.A."/>
            <person name="Bosak T."/>
            <person name="Fournier G.P."/>
        </authorList>
    </citation>
    <scope>NUCLEOTIDE SEQUENCE [LARGE SCALE GENOMIC DNA]</scope>
    <source>
        <strain evidence="3 4">CCALA 037</strain>
    </source>
</reference>
<dbReference type="EMBL" id="PVWO01000127">
    <property type="protein sequence ID" value="PSB56412.1"/>
    <property type="molecule type" value="Genomic_DNA"/>
</dbReference>
<feature type="signal peptide" evidence="1">
    <location>
        <begin position="1"/>
        <end position="20"/>
    </location>
</feature>
<dbReference type="AlphaFoldDB" id="A0A2T1GFS9"/>
<dbReference type="OrthoDB" id="514905at2"/>
<evidence type="ECO:0000313" key="4">
    <source>
        <dbReference type="Proteomes" id="UP000238937"/>
    </source>
</evidence>
<protein>
    <submittedName>
        <fullName evidence="3">SH3 domain-containing protein</fullName>
    </submittedName>
</protein>
<name>A0A2T1GFS9_9CYAN</name>
<dbReference type="InterPro" id="IPR003646">
    <property type="entry name" value="SH3-like_bac-type"/>
</dbReference>
<keyword evidence="4" id="KW-1185">Reference proteome</keyword>
<organism evidence="3 4">
    <name type="scientific">Chamaesiphon polymorphus CCALA 037</name>
    <dbReference type="NCBI Taxonomy" id="2107692"/>
    <lineage>
        <taxon>Bacteria</taxon>
        <taxon>Bacillati</taxon>
        <taxon>Cyanobacteriota</taxon>
        <taxon>Cyanophyceae</taxon>
        <taxon>Gomontiellales</taxon>
        <taxon>Chamaesiphonaceae</taxon>
        <taxon>Chamaesiphon</taxon>
    </lineage>
</organism>
<feature type="chain" id="PRO_5015411413" evidence="1">
    <location>
        <begin position="21"/>
        <end position="103"/>
    </location>
</feature>
<dbReference type="Proteomes" id="UP000238937">
    <property type="component" value="Unassembled WGS sequence"/>
</dbReference>
<keyword evidence="1" id="KW-0732">Signal</keyword>
<proteinExistence type="predicted"/>
<accession>A0A2T1GFS9</accession>